<evidence type="ECO:0000313" key="6">
    <source>
        <dbReference type="Proteomes" id="UP000243807"/>
    </source>
</evidence>
<evidence type="ECO:0000313" key="5">
    <source>
        <dbReference type="EMBL" id="APZ42440.1"/>
    </source>
</evidence>
<dbReference type="Pfam" id="PF01515">
    <property type="entry name" value="PTA_PTB"/>
    <property type="match status" value="1"/>
</dbReference>
<dbReference type="EMBL" id="CP019434">
    <property type="protein sequence ID" value="APZ42440.1"/>
    <property type="molecule type" value="Genomic_DNA"/>
</dbReference>
<feature type="domain" description="Phosphate acetyl/butaryl transferase" evidence="4">
    <location>
        <begin position="62"/>
        <end position="280"/>
    </location>
</feature>
<dbReference type="InterPro" id="IPR012147">
    <property type="entry name" value="P_Ac_Bu_trans"/>
</dbReference>
<gene>
    <name evidence="5" type="ORF">BW247_04510</name>
</gene>
<dbReference type="STRING" id="1765967.BW247_04510"/>
<dbReference type="OrthoDB" id="9774179at2"/>
<evidence type="ECO:0000259" key="4">
    <source>
        <dbReference type="Pfam" id="PF01515"/>
    </source>
</evidence>
<dbReference type="PIRSF" id="PIRSF000428">
    <property type="entry name" value="P_Ac_trans"/>
    <property type="match status" value="1"/>
</dbReference>
<dbReference type="Proteomes" id="UP000243807">
    <property type="component" value="Chromosome"/>
</dbReference>
<evidence type="ECO:0000256" key="3">
    <source>
        <dbReference type="ARBA" id="ARBA00023315"/>
    </source>
</evidence>
<dbReference type="AlphaFoldDB" id="A0A1P8UF21"/>
<evidence type="ECO:0000256" key="2">
    <source>
        <dbReference type="ARBA" id="ARBA00022679"/>
    </source>
</evidence>
<proteinExistence type="inferred from homology"/>
<reference evidence="5 6" key="1">
    <citation type="submission" date="2017-01" db="EMBL/GenBank/DDBJ databases">
        <title>Draft sequence of Acidihalobacter ferrooxidans strain DSM 14175 (strain V8).</title>
        <authorList>
            <person name="Khaleque H.N."/>
            <person name="Ramsay J.P."/>
            <person name="Murphy R.J.T."/>
            <person name="Kaksonen A.H."/>
            <person name="Boxall N.J."/>
            <person name="Watkin E.L.J."/>
        </authorList>
    </citation>
    <scope>NUCLEOTIDE SEQUENCE [LARGE SCALE GENOMIC DNA]</scope>
    <source>
        <strain evidence="5 6">V8</strain>
    </source>
</reference>
<accession>A0A1P8UF21</accession>
<protein>
    <submittedName>
        <fullName evidence="5">Phosphate acetyl/butaryl transferase</fullName>
    </submittedName>
</protein>
<evidence type="ECO:0000256" key="1">
    <source>
        <dbReference type="ARBA" id="ARBA00005656"/>
    </source>
</evidence>
<dbReference type="PANTHER" id="PTHR43356:SF2">
    <property type="entry name" value="PHOSPHATE ACETYLTRANSFERASE"/>
    <property type="match status" value="1"/>
</dbReference>
<keyword evidence="6" id="KW-1185">Reference proteome</keyword>
<dbReference type="NCBIfam" id="NF006045">
    <property type="entry name" value="PRK08190.1"/>
    <property type="match status" value="1"/>
</dbReference>
<name>A0A1P8UF21_9GAMM</name>
<keyword evidence="2 5" id="KW-0808">Transferase</keyword>
<dbReference type="PANTHER" id="PTHR43356">
    <property type="entry name" value="PHOSPHATE ACETYLTRANSFERASE"/>
    <property type="match status" value="1"/>
</dbReference>
<dbReference type="Gene3D" id="3.40.718.10">
    <property type="entry name" value="Isopropylmalate Dehydrogenase"/>
    <property type="match status" value="1"/>
</dbReference>
<dbReference type="KEGG" id="afy:BW247_04510"/>
<dbReference type="SUPFAM" id="SSF53659">
    <property type="entry name" value="Isocitrate/Isopropylmalate dehydrogenase-like"/>
    <property type="match status" value="1"/>
</dbReference>
<dbReference type="InterPro" id="IPR050500">
    <property type="entry name" value="Phos_Acetyltrans/Butyryltrans"/>
</dbReference>
<keyword evidence="3" id="KW-0012">Acyltransferase</keyword>
<dbReference type="GO" id="GO:0016746">
    <property type="term" value="F:acyltransferase activity"/>
    <property type="evidence" value="ECO:0007669"/>
    <property type="project" value="UniProtKB-KW"/>
</dbReference>
<comment type="similarity">
    <text evidence="1">Belongs to the phosphate acetyltransferase and butyryltransferase family.</text>
</comment>
<dbReference type="InterPro" id="IPR002505">
    <property type="entry name" value="PTA_PTB"/>
</dbReference>
<sequence>MAQRIEHLDDLIAEAGSLPPAPTAVVDAGERHVLEAAHQAAQKGLIEPLLIGQREVIAPLLQELGADYPIVDVVTPEDAATQGVLAVQEGRAKLLMKGHLHTADFLHPILKQLRRAPRLSHVFAAELDRYPKLLFITDAAINIAPDLEAKAQILQNAVDLARLLGNKRPKVAALSAIEVVNPAVASTIDAACLAKMAERGQIRHALVDGPLAFDNAISAESARIKGIDSAVAGDVDILLAPDLVSGNILYKDLEYLAGARFAGVVLGASVPVVLTSRADPETVRLASLALARVAHHRETAPT</sequence>
<organism evidence="5 6">
    <name type="scientific">Acidihalobacter ferrooxydans</name>
    <dbReference type="NCBI Taxonomy" id="1765967"/>
    <lineage>
        <taxon>Bacteria</taxon>
        <taxon>Pseudomonadati</taxon>
        <taxon>Pseudomonadota</taxon>
        <taxon>Gammaproteobacteria</taxon>
        <taxon>Chromatiales</taxon>
        <taxon>Ectothiorhodospiraceae</taxon>
        <taxon>Acidihalobacter</taxon>
    </lineage>
</organism>